<keyword evidence="3" id="KW-1185">Reference proteome</keyword>
<dbReference type="KEGG" id="vg:80539703"/>
<name>A0AAE8XCJ6_9RHAB</name>
<dbReference type="GeneID" id="80539703"/>
<proteinExistence type="predicted"/>
<dbReference type="Proteomes" id="UP000829835">
    <property type="component" value="Segment"/>
</dbReference>
<gene>
    <name evidence="2" type="primary">SH (U3)</name>
</gene>
<dbReference type="RefSeq" id="YP_010801026.1">
    <property type="nucleotide sequence ID" value="NC_076936.1"/>
</dbReference>
<keyword evidence="1" id="KW-0812">Transmembrane</keyword>
<keyword evidence="1" id="KW-1133">Transmembrane helix</keyword>
<evidence type="ECO:0000313" key="3">
    <source>
        <dbReference type="Proteomes" id="UP000829835"/>
    </source>
</evidence>
<dbReference type="EMBL" id="MW491758">
    <property type="protein sequence ID" value="UAU42891.1"/>
    <property type="molecule type" value="Viral_cRNA"/>
</dbReference>
<accession>A0AAE8XCJ6</accession>
<protein>
    <recommendedName>
        <fullName evidence="4">Small hydrophobic protein</fullName>
    </recommendedName>
</protein>
<sequence length="72" mass="8496">MIVGIIILALLCLVFKPRVAEWILFYSLGHLQFGTAILQNFSFFLWYVFYHLPTKVITNIFGDVVEQYYMTE</sequence>
<organism evidence="2 3">
    <name type="scientific">Ouango virus</name>
    <dbReference type="NCBI Taxonomy" id="864692"/>
    <lineage>
        <taxon>Viruses</taxon>
        <taxon>Riboviria</taxon>
        <taxon>Orthornavirae</taxon>
        <taxon>Negarnaviricota</taxon>
        <taxon>Haploviricotina</taxon>
        <taxon>Monjiviricetes</taxon>
        <taxon>Mononegavirales</taxon>
        <taxon>Rhabdoviridae</taxon>
        <taxon>Alpharhabdovirinae</taxon>
        <taxon>Sunrhavirus</taxon>
        <taxon>Sunrhavirus ouango</taxon>
    </lineage>
</organism>
<evidence type="ECO:0000313" key="2">
    <source>
        <dbReference type="EMBL" id="UAU42891.1"/>
    </source>
</evidence>
<keyword evidence="1" id="KW-0472">Membrane</keyword>
<feature type="transmembrane region" description="Helical" evidence="1">
    <location>
        <begin position="30"/>
        <end position="50"/>
    </location>
</feature>
<reference evidence="2" key="2">
    <citation type="submission" date="2021-01" db="EMBL/GenBank/DDBJ databases">
        <authorList>
            <person name="Luo D."/>
            <person name="Zhou Z."/>
            <person name="Ge X."/>
            <person name="Shi Z."/>
            <person name="Bourhy H."/>
            <person name="Marc G."/>
            <person name="Dacheux L."/>
        </authorList>
    </citation>
    <scope>NUCLEOTIDE SEQUENCE</scope>
    <source>
        <strain evidence="2">9718RCA</strain>
    </source>
</reference>
<evidence type="ECO:0008006" key="4">
    <source>
        <dbReference type="Google" id="ProtNLM"/>
    </source>
</evidence>
<reference evidence="2" key="1">
    <citation type="journal article" date="2021" name="Viruses">
        <title>Genome Characterization of Bird-Related Rhabdoviruses Circulating in Africa.</title>
        <authorList>
            <person name="Luo D.-S."/>
            <person name="Zhou Z.-J."/>
            <person name="Ge X.-Y."/>
            <person name="Bourhy H."/>
            <person name="Shi Z.-L."/>
            <person name="Grandadam M."/>
            <person name="Dacheux L."/>
        </authorList>
    </citation>
    <scope>NUCLEOTIDE SEQUENCE</scope>
    <source>
        <strain evidence="2">9718RCA</strain>
    </source>
</reference>
<evidence type="ECO:0000256" key="1">
    <source>
        <dbReference type="SAM" id="Phobius"/>
    </source>
</evidence>